<dbReference type="PROSITE" id="PS50084">
    <property type="entry name" value="KH_TYPE_1"/>
    <property type="match status" value="1"/>
</dbReference>
<organism evidence="4 5">
    <name type="scientific">Methanolapillus africanus</name>
    <dbReference type="NCBI Taxonomy" id="3028297"/>
    <lineage>
        <taxon>Archaea</taxon>
        <taxon>Methanobacteriati</taxon>
        <taxon>Methanobacteriota</taxon>
        <taxon>Stenosarchaea group</taxon>
        <taxon>Methanomicrobia</taxon>
        <taxon>Methanosarcinales</taxon>
        <taxon>Methanosarcinaceae</taxon>
        <taxon>Methanolapillus</taxon>
    </lineage>
</organism>
<dbReference type="InterPro" id="IPR019964">
    <property type="entry name" value="KH_domain_protein_archaea"/>
</dbReference>
<dbReference type="PANTHER" id="PTHR12826">
    <property type="entry name" value="RIBONUCLEASE Y"/>
    <property type="match status" value="1"/>
</dbReference>
<dbReference type="PANTHER" id="PTHR12826:SF13">
    <property type="entry name" value="RNA-BINDING PROTEIN PNO1"/>
    <property type="match status" value="1"/>
</dbReference>
<dbReference type="Pfam" id="PF00013">
    <property type="entry name" value="KH_1"/>
    <property type="match status" value="1"/>
</dbReference>
<protein>
    <recommendedName>
        <fullName evidence="3">K Homology domain-containing protein</fullName>
    </recommendedName>
</protein>
<comment type="caution">
    <text evidence="4">The sequence shown here is derived from an EMBL/GenBank/DDBJ whole genome shotgun (WGS) entry which is preliminary data.</text>
</comment>
<dbReference type="Gene3D" id="3.30.1370.10">
    <property type="entry name" value="K Homology domain, type 1"/>
    <property type="match status" value="2"/>
</dbReference>
<dbReference type="GO" id="GO:0003723">
    <property type="term" value="F:RNA binding"/>
    <property type="evidence" value="ECO:0007669"/>
    <property type="project" value="UniProtKB-UniRule"/>
</dbReference>
<evidence type="ECO:0000256" key="2">
    <source>
        <dbReference type="PROSITE-ProRule" id="PRU00117"/>
    </source>
</evidence>
<gene>
    <name evidence="4" type="ORF">MsAg5_16840</name>
</gene>
<feature type="domain" description="K Homology" evidence="3">
    <location>
        <begin position="1"/>
        <end position="65"/>
    </location>
</feature>
<dbReference type="EMBL" id="JAWDKD010000023">
    <property type="protein sequence ID" value="MDV0447770.1"/>
    <property type="molecule type" value="Genomic_DNA"/>
</dbReference>
<keyword evidence="5" id="KW-1185">Reference proteome</keyword>
<name>A0AAE4ML13_9EURY</name>
<dbReference type="SUPFAM" id="SSF54791">
    <property type="entry name" value="Eukaryotic type KH-domain (KH-domain type I)"/>
    <property type="match status" value="2"/>
</dbReference>
<evidence type="ECO:0000313" key="4">
    <source>
        <dbReference type="EMBL" id="MDV0447770.1"/>
    </source>
</evidence>
<keyword evidence="1 2" id="KW-0694">RNA-binding</keyword>
<dbReference type="Proteomes" id="UP001271789">
    <property type="component" value="Unassembled WGS sequence"/>
</dbReference>
<dbReference type="NCBIfam" id="TIGR03665">
    <property type="entry name" value="arCOG04150"/>
    <property type="match status" value="1"/>
</dbReference>
<dbReference type="Pfam" id="PF22891">
    <property type="entry name" value="KH_PNO1_2nd"/>
    <property type="match status" value="1"/>
</dbReference>
<dbReference type="RefSeq" id="WP_338100216.1">
    <property type="nucleotide sequence ID" value="NZ_JAWDKD010000023.1"/>
</dbReference>
<dbReference type="InterPro" id="IPR055211">
    <property type="entry name" value="KH_PNO1_2nd"/>
</dbReference>
<accession>A0AAE4ML13</accession>
<dbReference type="AlphaFoldDB" id="A0AAE4ML13"/>
<feature type="domain" description="K Homology" evidence="3">
    <location>
        <begin position="81"/>
        <end position="153"/>
    </location>
</feature>
<dbReference type="SMART" id="SM00322">
    <property type="entry name" value="KH"/>
    <property type="match status" value="2"/>
</dbReference>
<evidence type="ECO:0000259" key="3">
    <source>
        <dbReference type="SMART" id="SM00322"/>
    </source>
</evidence>
<dbReference type="InterPro" id="IPR004088">
    <property type="entry name" value="KH_dom_type_1"/>
</dbReference>
<sequence>MTQFLKVPKERVAVIIGPGGSTKKQIEEAAKVVLEIDGEDGRIEIKSEEDVILSMRAMEVIKAIARGFSPEKALELFNDDFLMLDVIDLSEAATTPKELARLKGRIIGREGKTREIAERLINVKISVYGKTVSVIGYPEQTTIIRTAIDMLVNGVNHGTVYSFLEKKHDDLIRSQMDSIEYIDVDAENEFDDEFEDEDE</sequence>
<evidence type="ECO:0000313" key="5">
    <source>
        <dbReference type="Proteomes" id="UP001271789"/>
    </source>
</evidence>
<dbReference type="InterPro" id="IPR036612">
    <property type="entry name" value="KH_dom_type_1_sf"/>
</dbReference>
<evidence type="ECO:0000256" key="1">
    <source>
        <dbReference type="ARBA" id="ARBA00022884"/>
    </source>
</evidence>
<proteinExistence type="predicted"/>
<dbReference type="NCBIfam" id="NF010333">
    <property type="entry name" value="PRK13763.2-4"/>
    <property type="match status" value="1"/>
</dbReference>
<reference evidence="4" key="1">
    <citation type="submission" date="2023-06" db="EMBL/GenBank/DDBJ databases">
        <title>Genome sequence of Methanosarcinaceae archaeon Ag5.</title>
        <authorList>
            <person name="Protasov E."/>
            <person name="Platt K."/>
            <person name="Poehlein A."/>
            <person name="Daniel R."/>
            <person name="Brune A."/>
        </authorList>
    </citation>
    <scope>NUCLEOTIDE SEQUENCE</scope>
    <source>
        <strain evidence="4">Ag5</strain>
    </source>
</reference>
<dbReference type="InterPro" id="IPR004087">
    <property type="entry name" value="KH_dom"/>
</dbReference>
<dbReference type="FunFam" id="3.30.1370.10:FF:000076">
    <property type="entry name" value="KH domain protein"/>
    <property type="match status" value="1"/>
</dbReference>